<proteinExistence type="predicted"/>
<reference evidence="1" key="1">
    <citation type="submission" date="2022-10" db="EMBL/GenBank/DDBJ databases">
        <authorList>
            <person name="Yu W.X."/>
        </authorList>
    </citation>
    <scope>NUCLEOTIDE SEQUENCE</scope>
    <source>
        <strain evidence="1">D04</strain>
    </source>
</reference>
<accession>A0AAE3MBQ6</accession>
<dbReference type="AlphaFoldDB" id="A0AAE3MBQ6"/>
<name>A0AAE3MBQ6_9BACT</name>
<gene>
    <name evidence="1" type="ORF">OM074_03030</name>
</gene>
<keyword evidence="2" id="KW-1185">Reference proteome</keyword>
<sequence>MIKKKCKDLRSFSESFDIDFRGQVCLNLDNARRQKKFVQAIEIRLQLSI</sequence>
<dbReference type="Proteomes" id="UP001207408">
    <property type="component" value="Unassembled WGS sequence"/>
</dbReference>
<evidence type="ECO:0000313" key="1">
    <source>
        <dbReference type="EMBL" id="MCW3804582.1"/>
    </source>
</evidence>
<evidence type="ECO:0000313" key="2">
    <source>
        <dbReference type="Proteomes" id="UP001207408"/>
    </source>
</evidence>
<dbReference type="EMBL" id="JAPDPI010000003">
    <property type="protein sequence ID" value="MCW3804582.1"/>
    <property type="molecule type" value="Genomic_DNA"/>
</dbReference>
<dbReference type="RefSeq" id="WP_301197803.1">
    <property type="nucleotide sequence ID" value="NZ_JAPDPI010000003.1"/>
</dbReference>
<organism evidence="1 2">
    <name type="scientific">Plebeiibacterium marinum</name>
    <dbReference type="NCBI Taxonomy" id="2992111"/>
    <lineage>
        <taxon>Bacteria</taxon>
        <taxon>Pseudomonadati</taxon>
        <taxon>Bacteroidota</taxon>
        <taxon>Bacteroidia</taxon>
        <taxon>Marinilabiliales</taxon>
        <taxon>Marinilabiliaceae</taxon>
        <taxon>Plebeiibacterium</taxon>
    </lineage>
</organism>
<protein>
    <submittedName>
        <fullName evidence="1">Uncharacterized protein</fullName>
    </submittedName>
</protein>
<comment type="caution">
    <text evidence="1">The sequence shown here is derived from an EMBL/GenBank/DDBJ whole genome shotgun (WGS) entry which is preliminary data.</text>
</comment>